<dbReference type="RefSeq" id="WP_329413524.1">
    <property type="nucleotide sequence ID" value="NZ_CP109441.1"/>
</dbReference>
<accession>A0ABZ1Z0L7</accession>
<gene>
    <name evidence="2" type="ORF">OG563_13290</name>
</gene>
<feature type="compositionally biased region" description="Basic and acidic residues" evidence="1">
    <location>
        <begin position="362"/>
        <end position="373"/>
    </location>
</feature>
<dbReference type="SUPFAM" id="SSF52777">
    <property type="entry name" value="CoA-dependent acyltransferases"/>
    <property type="match status" value="1"/>
</dbReference>
<evidence type="ECO:0000256" key="1">
    <source>
        <dbReference type="SAM" id="MobiDB-lite"/>
    </source>
</evidence>
<keyword evidence="3" id="KW-1185">Reference proteome</keyword>
<name>A0ABZ1Z0L7_9NOCA</name>
<sequence length="597" mass="63358">MAAAQRLSVVDEIFLRTHRGLGTPIALQGLWRTADRVDPELLWQVHAALRVGPLGRRVIRPSVPGARRSWRANTRAYPLEFTDGTIATGDLLEWADEQGANLDPEYGPGWRLSTAALDNGGSIVSLTCSHALADGRALVLAVDDALGGPSLTTSSMRAMLSPDTGSGMRSAPSTIGAISTPSTKSTAPEANYSDDIRMVGAAPGGSSTSEPMTTTAAEATSAASETNRSGGNDQVTSAAPQTNRSTENDRSTGSAHHTSGSASAIGNAPLDTHRLADELAYPKLPGRSDAGGSITMPRSSSTSITWEADRSDVRLNASLGRETRAPASEWSDARRQWSIVVRGTFRALRRGIPERPAQTASTREHGSSTRERGSVAGRVGVENVPTLSVVLQCPAADWESAAAAQGGTANSLFISLIAKMLWASGFPGETIDASLPVDTRDEPRVDNDLAMTEITIERSDTPATIREKARIAYERRMSSPGGMPEELLQVIPDRWAYALSKGAGERDILCSNIGTLPDSLRTLGPHRCIGVAARAIHPGLTTDRLPRTRLSGYLCRIADTYTLAVVSLDPAHIDTPETLRALAHETATAVDLPITLW</sequence>
<feature type="region of interest" description="Disordered" evidence="1">
    <location>
        <begin position="282"/>
        <end position="307"/>
    </location>
</feature>
<proteinExistence type="predicted"/>
<feature type="compositionally biased region" description="Polar residues" evidence="1">
    <location>
        <begin position="227"/>
        <end position="245"/>
    </location>
</feature>
<organism evidence="2 3">
    <name type="scientific">Nocardia vinacea</name>
    <dbReference type="NCBI Taxonomy" id="96468"/>
    <lineage>
        <taxon>Bacteria</taxon>
        <taxon>Bacillati</taxon>
        <taxon>Actinomycetota</taxon>
        <taxon>Actinomycetes</taxon>
        <taxon>Mycobacteriales</taxon>
        <taxon>Nocardiaceae</taxon>
        <taxon>Nocardia</taxon>
    </lineage>
</organism>
<dbReference type="Proteomes" id="UP001432062">
    <property type="component" value="Chromosome"/>
</dbReference>
<evidence type="ECO:0000313" key="2">
    <source>
        <dbReference type="EMBL" id="WUV49079.1"/>
    </source>
</evidence>
<feature type="compositionally biased region" description="Low complexity" evidence="1">
    <location>
        <begin position="251"/>
        <end position="264"/>
    </location>
</feature>
<evidence type="ECO:0000313" key="3">
    <source>
        <dbReference type="Proteomes" id="UP001432062"/>
    </source>
</evidence>
<feature type="compositionally biased region" description="Polar residues" evidence="1">
    <location>
        <begin position="296"/>
        <end position="305"/>
    </location>
</feature>
<feature type="compositionally biased region" description="Low complexity" evidence="1">
    <location>
        <begin position="206"/>
        <end position="226"/>
    </location>
</feature>
<protein>
    <recommendedName>
        <fullName evidence="4">Diacylglycerol O-acyltransferase</fullName>
    </recommendedName>
</protein>
<reference evidence="2" key="1">
    <citation type="submission" date="2022-10" db="EMBL/GenBank/DDBJ databases">
        <title>The complete genomes of actinobacterial strains from the NBC collection.</title>
        <authorList>
            <person name="Joergensen T.S."/>
            <person name="Alvarez Arevalo M."/>
            <person name="Sterndorff E.B."/>
            <person name="Faurdal D."/>
            <person name="Vuksanovic O."/>
            <person name="Mourched A.-S."/>
            <person name="Charusanti P."/>
            <person name="Shaw S."/>
            <person name="Blin K."/>
            <person name="Weber T."/>
        </authorList>
    </citation>
    <scope>NUCLEOTIDE SEQUENCE</scope>
    <source>
        <strain evidence="2">NBC_01482</strain>
    </source>
</reference>
<evidence type="ECO:0008006" key="4">
    <source>
        <dbReference type="Google" id="ProtNLM"/>
    </source>
</evidence>
<feature type="region of interest" description="Disordered" evidence="1">
    <location>
        <begin position="151"/>
        <end position="268"/>
    </location>
</feature>
<dbReference type="EMBL" id="CP109441">
    <property type="protein sequence ID" value="WUV49079.1"/>
    <property type="molecule type" value="Genomic_DNA"/>
</dbReference>
<feature type="region of interest" description="Disordered" evidence="1">
    <location>
        <begin position="351"/>
        <end position="374"/>
    </location>
</feature>
<feature type="compositionally biased region" description="Polar residues" evidence="1">
    <location>
        <begin position="171"/>
        <end position="188"/>
    </location>
</feature>